<proteinExistence type="predicted"/>
<evidence type="ECO:0000313" key="2">
    <source>
        <dbReference type="EnsemblPlants" id="TuG1812G0200001216.01.T01"/>
    </source>
</evidence>
<feature type="transmembrane region" description="Helical" evidence="1">
    <location>
        <begin position="60"/>
        <end position="85"/>
    </location>
</feature>
<name>A0A8R7PAT1_TRIUA</name>
<keyword evidence="1" id="KW-0812">Transmembrane</keyword>
<dbReference type="AlphaFoldDB" id="A0A8R7PAT1"/>
<evidence type="ECO:0000256" key="1">
    <source>
        <dbReference type="SAM" id="Phobius"/>
    </source>
</evidence>
<keyword evidence="1" id="KW-0472">Membrane</keyword>
<keyword evidence="3" id="KW-1185">Reference proteome</keyword>
<evidence type="ECO:0000313" key="3">
    <source>
        <dbReference type="Proteomes" id="UP000015106"/>
    </source>
</evidence>
<accession>A0A8R7PAT1</accession>
<protein>
    <submittedName>
        <fullName evidence="2">Uncharacterized protein</fullName>
    </submittedName>
</protein>
<reference evidence="2" key="3">
    <citation type="submission" date="2022-06" db="UniProtKB">
        <authorList>
            <consortium name="EnsemblPlants"/>
        </authorList>
    </citation>
    <scope>IDENTIFICATION</scope>
</reference>
<reference evidence="2" key="2">
    <citation type="submission" date="2018-03" db="EMBL/GenBank/DDBJ databases">
        <title>The Triticum urartu genome reveals the dynamic nature of wheat genome evolution.</title>
        <authorList>
            <person name="Ling H."/>
            <person name="Ma B."/>
            <person name="Shi X."/>
            <person name="Liu H."/>
            <person name="Dong L."/>
            <person name="Sun H."/>
            <person name="Cao Y."/>
            <person name="Gao Q."/>
            <person name="Zheng S."/>
            <person name="Li Y."/>
            <person name="Yu Y."/>
            <person name="Du H."/>
            <person name="Qi M."/>
            <person name="Li Y."/>
            <person name="Yu H."/>
            <person name="Cui Y."/>
            <person name="Wang N."/>
            <person name="Chen C."/>
            <person name="Wu H."/>
            <person name="Zhao Y."/>
            <person name="Zhang J."/>
            <person name="Li Y."/>
            <person name="Zhou W."/>
            <person name="Zhang B."/>
            <person name="Hu W."/>
            <person name="Eijk M."/>
            <person name="Tang J."/>
            <person name="Witsenboer H."/>
            <person name="Zhao S."/>
            <person name="Li Z."/>
            <person name="Zhang A."/>
            <person name="Wang D."/>
            <person name="Liang C."/>
        </authorList>
    </citation>
    <scope>NUCLEOTIDE SEQUENCE [LARGE SCALE GENOMIC DNA]</scope>
    <source>
        <strain evidence="2">cv. G1812</strain>
    </source>
</reference>
<sequence length="198" mass="21066">MLALGRVLCVAAGALPYLGFVLAWVISAATAGQIVASRSWGESSDPFLFLQALTYGALKVLIYSILAFVALLVLLVCVAYMIAAVSVSTSGFKKASHKFTPSFTQESVAESFRLPRTAVLGLVADVAFFLLVVAGLLVVMMSPDMEGSMSQGEMVASVIMDVALFGMHAIACFVIIPALILSVWKGARRTGKRHRSFV</sequence>
<feature type="transmembrane region" description="Helical" evidence="1">
    <location>
        <begin position="162"/>
        <end position="184"/>
    </location>
</feature>
<organism evidence="2 3">
    <name type="scientific">Triticum urartu</name>
    <name type="common">Red wild einkorn</name>
    <name type="synonym">Crithodium urartu</name>
    <dbReference type="NCBI Taxonomy" id="4572"/>
    <lineage>
        <taxon>Eukaryota</taxon>
        <taxon>Viridiplantae</taxon>
        <taxon>Streptophyta</taxon>
        <taxon>Embryophyta</taxon>
        <taxon>Tracheophyta</taxon>
        <taxon>Spermatophyta</taxon>
        <taxon>Magnoliopsida</taxon>
        <taxon>Liliopsida</taxon>
        <taxon>Poales</taxon>
        <taxon>Poaceae</taxon>
        <taxon>BOP clade</taxon>
        <taxon>Pooideae</taxon>
        <taxon>Triticodae</taxon>
        <taxon>Triticeae</taxon>
        <taxon>Triticinae</taxon>
        <taxon>Triticum</taxon>
    </lineage>
</organism>
<feature type="transmembrane region" description="Helical" evidence="1">
    <location>
        <begin position="119"/>
        <end position="142"/>
    </location>
</feature>
<dbReference type="Proteomes" id="UP000015106">
    <property type="component" value="Chromosome 2"/>
</dbReference>
<dbReference type="EnsemblPlants" id="TuG1812G0200001216.01.T01">
    <property type="protein sequence ID" value="TuG1812G0200001216.01.T01"/>
    <property type="gene ID" value="TuG1812G0200001216.01"/>
</dbReference>
<dbReference type="Gramene" id="TuG1812G0200001216.01.T01">
    <property type="protein sequence ID" value="TuG1812G0200001216.01.T01"/>
    <property type="gene ID" value="TuG1812G0200001216.01"/>
</dbReference>
<reference evidence="3" key="1">
    <citation type="journal article" date="2013" name="Nature">
        <title>Draft genome of the wheat A-genome progenitor Triticum urartu.</title>
        <authorList>
            <person name="Ling H.Q."/>
            <person name="Zhao S."/>
            <person name="Liu D."/>
            <person name="Wang J."/>
            <person name="Sun H."/>
            <person name="Zhang C."/>
            <person name="Fan H."/>
            <person name="Li D."/>
            <person name="Dong L."/>
            <person name="Tao Y."/>
            <person name="Gao C."/>
            <person name="Wu H."/>
            <person name="Li Y."/>
            <person name="Cui Y."/>
            <person name="Guo X."/>
            <person name="Zheng S."/>
            <person name="Wang B."/>
            <person name="Yu K."/>
            <person name="Liang Q."/>
            <person name="Yang W."/>
            <person name="Lou X."/>
            <person name="Chen J."/>
            <person name="Feng M."/>
            <person name="Jian J."/>
            <person name="Zhang X."/>
            <person name="Luo G."/>
            <person name="Jiang Y."/>
            <person name="Liu J."/>
            <person name="Wang Z."/>
            <person name="Sha Y."/>
            <person name="Zhang B."/>
            <person name="Wu H."/>
            <person name="Tang D."/>
            <person name="Shen Q."/>
            <person name="Xue P."/>
            <person name="Zou S."/>
            <person name="Wang X."/>
            <person name="Liu X."/>
            <person name="Wang F."/>
            <person name="Yang Y."/>
            <person name="An X."/>
            <person name="Dong Z."/>
            <person name="Zhang K."/>
            <person name="Zhang X."/>
            <person name="Luo M.C."/>
            <person name="Dvorak J."/>
            <person name="Tong Y."/>
            <person name="Wang J."/>
            <person name="Yang H."/>
            <person name="Li Z."/>
            <person name="Wang D."/>
            <person name="Zhang A."/>
            <person name="Wang J."/>
        </authorList>
    </citation>
    <scope>NUCLEOTIDE SEQUENCE</scope>
    <source>
        <strain evidence="3">cv. G1812</strain>
    </source>
</reference>
<keyword evidence="1" id="KW-1133">Transmembrane helix</keyword>